<dbReference type="EMBL" id="DS480408">
    <property type="protein sequence ID" value="EDO17192.1"/>
    <property type="molecule type" value="Genomic_DNA"/>
</dbReference>
<feature type="compositionally biased region" description="Polar residues" evidence="1">
    <location>
        <begin position="464"/>
        <end position="475"/>
    </location>
</feature>
<dbReference type="KEGG" id="vpo:Kpol_1035p4"/>
<dbReference type="Proteomes" id="UP000000267">
    <property type="component" value="Unassembled WGS sequence"/>
</dbReference>
<dbReference type="RefSeq" id="XP_001645050.1">
    <property type="nucleotide sequence ID" value="XM_001645000.1"/>
</dbReference>
<proteinExistence type="predicted"/>
<name>A7TKH0_VANPO</name>
<feature type="region of interest" description="Disordered" evidence="1">
    <location>
        <begin position="450"/>
        <end position="475"/>
    </location>
</feature>
<dbReference type="SUPFAM" id="SSF57997">
    <property type="entry name" value="Tropomyosin"/>
    <property type="match status" value="1"/>
</dbReference>
<evidence type="ECO:0000256" key="1">
    <source>
        <dbReference type="SAM" id="MobiDB-lite"/>
    </source>
</evidence>
<keyword evidence="3" id="KW-1185">Reference proteome</keyword>
<dbReference type="GeneID" id="5545395"/>
<dbReference type="eggNOG" id="ENOG502T1AY">
    <property type="taxonomic scope" value="Eukaryota"/>
</dbReference>
<organism evidence="3">
    <name type="scientific">Vanderwaltozyma polyspora (strain ATCC 22028 / DSM 70294 / BCRC 21397 / CBS 2163 / NBRC 10782 / NRRL Y-8283 / UCD 57-17)</name>
    <name type="common">Kluyveromyces polysporus</name>
    <dbReference type="NCBI Taxonomy" id="436907"/>
    <lineage>
        <taxon>Eukaryota</taxon>
        <taxon>Fungi</taxon>
        <taxon>Dikarya</taxon>
        <taxon>Ascomycota</taxon>
        <taxon>Saccharomycotina</taxon>
        <taxon>Saccharomycetes</taxon>
        <taxon>Saccharomycetales</taxon>
        <taxon>Saccharomycetaceae</taxon>
        <taxon>Vanderwaltozyma</taxon>
    </lineage>
</organism>
<dbReference type="PhylomeDB" id="A7TKH0"/>
<evidence type="ECO:0000313" key="3">
    <source>
        <dbReference type="Proteomes" id="UP000000267"/>
    </source>
</evidence>
<dbReference type="InParanoid" id="A7TKH0"/>
<gene>
    <name evidence="2" type="ORF">Kpol_1035p4</name>
</gene>
<protein>
    <submittedName>
        <fullName evidence="2">Tkp3 protein</fullName>
    </submittedName>
</protein>
<dbReference type="AlphaFoldDB" id="A7TKH0"/>
<dbReference type="HOGENOM" id="CLU_575149_0_0_1"/>
<accession>A7TKH0</accession>
<evidence type="ECO:0000313" key="2">
    <source>
        <dbReference type="EMBL" id="EDO17192.1"/>
    </source>
</evidence>
<reference evidence="2 3" key="1">
    <citation type="journal article" date="2007" name="Proc. Natl. Acad. Sci. U.S.A.">
        <title>Independent sorting-out of thousands of duplicated gene pairs in two yeast species descended from a whole-genome duplication.</title>
        <authorList>
            <person name="Scannell D.R."/>
            <person name="Frank A.C."/>
            <person name="Conant G.C."/>
            <person name="Byrne K.P."/>
            <person name="Woolfit M."/>
            <person name="Wolfe K.H."/>
        </authorList>
    </citation>
    <scope>NUCLEOTIDE SEQUENCE [LARGE SCALE GENOMIC DNA]</scope>
    <source>
        <strain evidence="3">ATCC 22028 / DSM 70294 / BCRC 21397 / CBS 2163 / NBRC 10782 / NRRL Y-8283 / UCD 57-17</strain>
    </source>
</reference>
<sequence>MSNQSDITEDRFISLEDNVKSMDGRMTSMESSLQTILTSLQNMEARSNKEETQTNILKKGLENTSTQFSAVQKEEAAIEGRILEDERKQASLISEVGKIESYLNSEQDALHNFIQDKITTELAKFKNGKVSSKEEILMKVNRYFPEIITNPNSPLLAGCTKSYGEVSLVAPTEIHLKTENYREPAENLLKIQSLLKGKHVSFDSWGPALHNFCGTGVTDHLYNDRKEPVDWITAIYHFFKNYEFSSKTRKDIVKLQKFQPTPGSNARSYLLDLIELAKAVRGASTLTMTITKVADILDSEFPALPIPDIAEMRKFDELIAFVQLYVRDGVTFPNKTSSTPFFAINRAYPSKSKPKQKVSAANYYCVNCRCSKCSGNLKPYMKSGFCINCHCAKCTPRVKRFSKQDITNIKVNMLEAETEVFPSDIDDDEFGTEFAAVLADESYEFSSLESINDSIGESEEPEGTTATLQEIQARP</sequence>